<evidence type="ECO:0000313" key="2">
    <source>
        <dbReference type="EMBL" id="MEI9401812.1"/>
    </source>
</evidence>
<reference evidence="2 3" key="1">
    <citation type="submission" date="2022-12" db="EMBL/GenBank/DDBJ databases">
        <authorList>
            <person name="Muema E."/>
        </authorList>
    </citation>
    <scope>NUCLEOTIDE SEQUENCE [LARGE SCALE GENOMIC DNA]</scope>
    <source>
        <strain evidence="3">1330</strain>
    </source>
</reference>
<dbReference type="Pfam" id="PF00873">
    <property type="entry name" value="ACR_tran"/>
    <property type="match status" value="1"/>
</dbReference>
<evidence type="ECO:0000256" key="1">
    <source>
        <dbReference type="SAM" id="Phobius"/>
    </source>
</evidence>
<dbReference type="Gene3D" id="3.30.2090.10">
    <property type="entry name" value="Multidrug efflux transporter AcrB TolC docking domain, DN and DC subdomains"/>
    <property type="match status" value="2"/>
</dbReference>
<feature type="transmembrane region" description="Helical" evidence="1">
    <location>
        <begin position="334"/>
        <end position="353"/>
    </location>
</feature>
<proteinExistence type="predicted"/>
<feature type="transmembrane region" description="Helical" evidence="1">
    <location>
        <begin position="908"/>
        <end position="933"/>
    </location>
</feature>
<organism evidence="2 3">
    <name type="scientific">Mesorhizobium argentiipisi</name>
    <dbReference type="NCBI Taxonomy" id="3015175"/>
    <lineage>
        <taxon>Bacteria</taxon>
        <taxon>Pseudomonadati</taxon>
        <taxon>Pseudomonadota</taxon>
        <taxon>Alphaproteobacteria</taxon>
        <taxon>Hyphomicrobiales</taxon>
        <taxon>Phyllobacteriaceae</taxon>
        <taxon>Mesorhizobium</taxon>
    </lineage>
</organism>
<accession>A0ABU8K8R7</accession>
<feature type="transmembrane region" description="Helical" evidence="1">
    <location>
        <begin position="527"/>
        <end position="547"/>
    </location>
</feature>
<dbReference type="PANTHER" id="PTHR32063:SF21">
    <property type="entry name" value="MULTIDRUG RESISTANCE PROTEIN MDTB"/>
    <property type="match status" value="1"/>
</dbReference>
<dbReference type="Gene3D" id="3.30.70.1440">
    <property type="entry name" value="Multidrug efflux transporter AcrB pore domain"/>
    <property type="match status" value="1"/>
</dbReference>
<feature type="transmembrane region" description="Helical" evidence="1">
    <location>
        <begin position="986"/>
        <end position="1012"/>
    </location>
</feature>
<feature type="transmembrane region" description="Helical" evidence="1">
    <location>
        <begin position="857"/>
        <end position="875"/>
    </location>
</feature>
<feature type="transmembrane region" description="Helical" evidence="1">
    <location>
        <begin position="387"/>
        <end position="410"/>
    </location>
</feature>
<dbReference type="Gene3D" id="1.20.1640.10">
    <property type="entry name" value="Multidrug efflux transporter AcrB transmembrane domain"/>
    <property type="match status" value="2"/>
</dbReference>
<dbReference type="Gene3D" id="3.30.70.1320">
    <property type="entry name" value="Multidrug efflux transporter AcrB pore domain like"/>
    <property type="match status" value="1"/>
</dbReference>
<protein>
    <submittedName>
        <fullName evidence="2">Efflux RND transporter permease subunit</fullName>
    </submittedName>
</protein>
<feature type="transmembrane region" description="Helical" evidence="1">
    <location>
        <begin position="431"/>
        <end position="451"/>
    </location>
</feature>
<dbReference type="EMBL" id="JAPYKO010000003">
    <property type="protein sequence ID" value="MEI9401812.1"/>
    <property type="molecule type" value="Genomic_DNA"/>
</dbReference>
<comment type="caution">
    <text evidence="2">The sequence shown here is derived from an EMBL/GenBank/DDBJ whole genome shotgun (WGS) entry which is preliminary data.</text>
</comment>
<feature type="transmembrane region" description="Helical" evidence="1">
    <location>
        <begin position="953"/>
        <end position="974"/>
    </location>
</feature>
<dbReference type="SUPFAM" id="SSF82866">
    <property type="entry name" value="Multidrug efflux transporter AcrB transmembrane domain"/>
    <property type="match status" value="2"/>
</dbReference>
<dbReference type="SUPFAM" id="SSF82693">
    <property type="entry name" value="Multidrug efflux transporter AcrB pore domain, PN1, PN2, PC1 and PC2 subdomains"/>
    <property type="match status" value="3"/>
</dbReference>
<keyword evidence="1" id="KW-1133">Transmembrane helix</keyword>
<feature type="transmembrane region" description="Helical" evidence="1">
    <location>
        <begin position="360"/>
        <end position="381"/>
    </location>
</feature>
<dbReference type="PRINTS" id="PR00702">
    <property type="entry name" value="ACRIFLAVINRP"/>
</dbReference>
<dbReference type="Proteomes" id="UP001366503">
    <property type="component" value="Unassembled WGS sequence"/>
</dbReference>
<keyword evidence="1" id="KW-0472">Membrane</keyword>
<sequence>MNFSAFFIRRPIATALLMLAVLLLGLVAYPLLPVAALPNVNFPTIQIQAQLAGADPQTMASSVATPLEQQLSLIPGVTQLSSASGLGTTQLTVQFDLSRDVDSAAADVLAAINAASPYLPQGMTYPPTIRKVNPADTPILVLALTSKSVPLTTVDAYVEGILVPKLSQIAGVGQVGIGGQQKPTVRVQVDPQALANRGISMEDVRTILGQANVDQPKGTLNGPKQSYTLNTNDQIVKPDQYQNLIIAYRNGSPVRISDVGNVTAGPENVFNAGWYNDQRAVFLTILRQPGANVIDTVDRVKALLPQLQASIPPAIKLDVLSDRTQTIRASVKDVQFTLILTIALVIMVIFIFLRNVWATVIPAVTVPLSLVGTFAVLYALGYNLDNLSLMALSIAVGFVVDDAVVVIENITRHLEEGLSPMEAALKGSAEIGFTIVSITLSLIAVFIPLFLMGGYIGKLFQEFAITVSVSLVLSLLVSLTLTPMMCARLLKRPAETHGRLYMRFERGFDGLLGAYERALRVALKHRFITLLVMLATIGLTGYLYSVVPKGFFPQQDTGMITGIAEAAPDVSSQAMSARIQAAIRVVIADPAVASVGSSIGPSGATSTLNQGRLFIALKPREQRDASADQVINRLQASLAKIEGIRLYMQAAQDITVGARVAKTQYQYSLTDADSNELNHWSAFFLEKLQALPLISDVATDQESGGPRLNVTVNREVASSFGILPGTVDNILDDAFGQRIVSTIYTPLNQYHVVLEVDPRFQTGPEALSDIYTPSSAGQQVPLDTLVKNTVTTAPSVVNHQGLFPSTTISFNLKPGVALGDAVNAIHQIEQESGRPASLTTTFQGNANAFTSALSGEVMLVVVALVVIYIILGVLYESLIHPITILSTLPSAGIGALLLLMVAQRPLDVIGMIGIILLIGIVKKNGIMLVDFALERERIEGLSPEESIYQACRLRFRPILMTTVAALLGGLPLMLGTGVGSELRQPLGYTIVGGLLLSQLLTLFTTPVVYLYLDQLSGLVRRRRQPGKEKYPDVVEA</sequence>
<gene>
    <name evidence="2" type="ORF">O7A05_06410</name>
</gene>
<name>A0ABU8K8R7_9HYPH</name>
<dbReference type="Gene3D" id="3.30.70.1430">
    <property type="entry name" value="Multidrug efflux transporter AcrB pore domain"/>
    <property type="match status" value="2"/>
</dbReference>
<dbReference type="InterPro" id="IPR027463">
    <property type="entry name" value="AcrB_DN_DC_subdom"/>
</dbReference>
<keyword evidence="3" id="KW-1185">Reference proteome</keyword>
<dbReference type="SUPFAM" id="SSF82714">
    <property type="entry name" value="Multidrug efflux transporter AcrB TolC docking domain, DN and DC subdomains"/>
    <property type="match status" value="2"/>
</dbReference>
<keyword evidence="1" id="KW-0812">Transmembrane</keyword>
<dbReference type="InterPro" id="IPR001036">
    <property type="entry name" value="Acrflvin-R"/>
</dbReference>
<dbReference type="PANTHER" id="PTHR32063">
    <property type="match status" value="1"/>
</dbReference>
<dbReference type="RefSeq" id="WP_337092144.1">
    <property type="nucleotide sequence ID" value="NZ_JAPYKO010000003.1"/>
</dbReference>
<feature type="transmembrane region" description="Helical" evidence="1">
    <location>
        <begin position="463"/>
        <end position="482"/>
    </location>
</feature>
<feature type="transmembrane region" description="Helical" evidence="1">
    <location>
        <begin position="882"/>
        <end position="902"/>
    </location>
</feature>
<evidence type="ECO:0000313" key="3">
    <source>
        <dbReference type="Proteomes" id="UP001366503"/>
    </source>
</evidence>